<evidence type="ECO:0000256" key="1">
    <source>
        <dbReference type="SAM" id="MobiDB-lite"/>
    </source>
</evidence>
<comment type="caution">
    <text evidence="3">The sequence shown here is derived from an EMBL/GenBank/DDBJ whole genome shotgun (WGS) entry which is preliminary data.</text>
</comment>
<dbReference type="Proteomes" id="UP000320948">
    <property type="component" value="Unassembled WGS sequence"/>
</dbReference>
<evidence type="ECO:0000259" key="2">
    <source>
        <dbReference type="Pfam" id="PF18932"/>
    </source>
</evidence>
<sequence>MSTKKTGKGHGEGSKATRIKPGEVKNPKGRPIGSRNMATIVREALMRDVEWPEKGELLRIPLVSAFIDACMKQGMKDVRYAQMMMDMIIFMSHHDAQMEYQRQETENYETWKTMINIYRLHDAKLMDLDEKVLDELIATAQKNVAKPMGGVQFMEKLEEKIKKDKEE</sequence>
<organism evidence="3 4">
    <name type="scientific">Blastochloris viridis</name>
    <name type="common">Rhodopseudomonas viridis</name>
    <dbReference type="NCBI Taxonomy" id="1079"/>
    <lineage>
        <taxon>Bacteria</taxon>
        <taxon>Pseudomonadati</taxon>
        <taxon>Pseudomonadota</taxon>
        <taxon>Alphaproteobacteria</taxon>
        <taxon>Hyphomicrobiales</taxon>
        <taxon>Blastochloridaceae</taxon>
        <taxon>Blastochloris</taxon>
    </lineage>
</organism>
<gene>
    <name evidence="3" type="ORF">DI628_01885</name>
</gene>
<name>A0A6N4R866_BLAVI</name>
<dbReference type="AlphaFoldDB" id="A0A6N4R866"/>
<proteinExistence type="predicted"/>
<dbReference type="EMBL" id="VAFM01000001">
    <property type="protein sequence ID" value="TKW61401.1"/>
    <property type="molecule type" value="Genomic_DNA"/>
</dbReference>
<dbReference type="Pfam" id="PF18932">
    <property type="entry name" value="DUF5681"/>
    <property type="match status" value="1"/>
</dbReference>
<dbReference type="InterPro" id="IPR043736">
    <property type="entry name" value="DUF5681"/>
</dbReference>
<feature type="compositionally biased region" description="Basic and acidic residues" evidence="1">
    <location>
        <begin position="9"/>
        <end position="26"/>
    </location>
</feature>
<evidence type="ECO:0000313" key="4">
    <source>
        <dbReference type="Proteomes" id="UP000320948"/>
    </source>
</evidence>
<protein>
    <recommendedName>
        <fullName evidence="2">DUF5681 domain-containing protein</fullName>
    </recommendedName>
</protein>
<accession>A0A6N4R866</accession>
<evidence type="ECO:0000313" key="3">
    <source>
        <dbReference type="EMBL" id="TKW61401.1"/>
    </source>
</evidence>
<reference evidence="3 4" key="1">
    <citation type="journal article" date="2017" name="Nat. Commun.">
        <title>In situ click chemistry generation of cyclooxygenase-2 inhibitors.</title>
        <authorList>
            <person name="Bhardwaj A."/>
            <person name="Kaur J."/>
            <person name="Wuest M."/>
            <person name="Wuest F."/>
        </authorList>
    </citation>
    <scope>NUCLEOTIDE SEQUENCE [LARGE SCALE GENOMIC DNA]</scope>
    <source>
        <strain evidence="3">S2_018_000_R2_106</strain>
    </source>
</reference>
<feature type="domain" description="DUF5681" evidence="2">
    <location>
        <begin position="15"/>
        <end position="88"/>
    </location>
</feature>
<feature type="region of interest" description="Disordered" evidence="1">
    <location>
        <begin position="1"/>
        <end position="33"/>
    </location>
</feature>